<keyword evidence="2" id="KW-0472">Membrane</keyword>
<dbReference type="GO" id="GO:0016020">
    <property type="term" value="C:membrane"/>
    <property type="evidence" value="ECO:0007669"/>
    <property type="project" value="TreeGrafter"/>
</dbReference>
<dbReference type="InterPro" id="IPR053001">
    <property type="entry name" value="MNNG_permease-like"/>
</dbReference>
<evidence type="ECO:0000313" key="5">
    <source>
        <dbReference type="Proteomes" id="UP000054251"/>
    </source>
</evidence>
<feature type="compositionally biased region" description="Basic and acidic residues" evidence="1">
    <location>
        <begin position="21"/>
        <end position="30"/>
    </location>
</feature>
<feature type="transmembrane region" description="Helical" evidence="2">
    <location>
        <begin position="497"/>
        <end position="515"/>
    </location>
</feature>
<keyword evidence="2" id="KW-1133">Transmembrane helix</keyword>
<dbReference type="EMBL" id="LMYN01000257">
    <property type="protein sequence ID" value="KRZ98543.1"/>
    <property type="molecule type" value="Genomic_DNA"/>
</dbReference>
<dbReference type="Proteomes" id="UP000054251">
    <property type="component" value="Unassembled WGS sequence"/>
</dbReference>
<dbReference type="PANTHER" id="PTHR34814:SF1">
    <property type="entry name" value="NITROSOGUANIDINE RESISTANCE PROTEIN SNG1"/>
    <property type="match status" value="1"/>
</dbReference>
<dbReference type="PANTHER" id="PTHR34814">
    <property type="entry name" value="NITROSOGUANIDINE RESISTANCE PROTEIN SNG1"/>
    <property type="match status" value="1"/>
</dbReference>
<gene>
    <name evidence="4" type="ORF">AC631_05697</name>
</gene>
<comment type="caution">
    <text evidence="4">The sequence shown here is derived from an EMBL/GenBank/DDBJ whole genome shotgun (WGS) entry which is preliminary data.</text>
</comment>
<sequence length="536" mass="61790">MESATNSSLSKNMEDTPQGEQHSKNMLSREEDLEGYHTPPQPYAAQEKNKNGEDEFYSDSEGDIRAFTGQDGRSIHSNTDSRRSRRLSILERVQSRYSFFNENLSKQRKGIALKYLFIYLLMSTSILGIFSIYWGSYYQRNSRLKNLGMLVVIEDDHTVDGIEPVIGNTIRQILDTNKAKYYGKWHIFNQSEIQEQADKHNNDVEAEIQRLIHHQKYWSSIYVKPEASYNLYKAISDGDSSYNVTNNTIISYYETGRDFLSMNLYVTPSIRIIELMWLQKLANVSLSITSNLSSSKKADVLSDSNSLELLSTPMTFTYIDKIPYTNPVLTAPSQVGLIYMIIMTFFQVNFFMDVHKSVAELKIKPIHYVIYRILSSILSFFVISLFFSLVTLAFQVDFTKAFGHSGFLVYWMITFITMWAVGLVNEIAAHIIIMIYPPMIGFWMLFWVVINIAPTFAPMELCPQFFRYGYALPIHNSYEATKVVLFDTYKGHLGRNFGIIFAWIALFTFLLPFVLKLFQKTMIKRAQAAAQKNADN</sequence>
<feature type="region of interest" description="Disordered" evidence="1">
    <location>
        <begin position="1"/>
        <end position="59"/>
    </location>
</feature>
<dbReference type="RefSeq" id="XP_015464646.1">
    <property type="nucleotide sequence ID" value="XM_015614526.1"/>
</dbReference>
<proteinExistence type="predicted"/>
<name>A0A0V1PQU8_9ASCO</name>
<evidence type="ECO:0000256" key="2">
    <source>
        <dbReference type="SAM" id="Phobius"/>
    </source>
</evidence>
<feature type="transmembrane region" description="Helical" evidence="2">
    <location>
        <begin position="440"/>
        <end position="457"/>
    </location>
</feature>
<keyword evidence="5" id="KW-1185">Reference proteome</keyword>
<keyword evidence="2" id="KW-0812">Transmembrane</keyword>
<evidence type="ECO:0000313" key="4">
    <source>
        <dbReference type="EMBL" id="KRZ98543.1"/>
    </source>
</evidence>
<reference evidence="4 5" key="1">
    <citation type="submission" date="2015-11" db="EMBL/GenBank/DDBJ databases">
        <title>The genome of Debaryomyces fabryi.</title>
        <authorList>
            <person name="Tafer H."/>
            <person name="Lopandic K."/>
        </authorList>
    </citation>
    <scope>NUCLEOTIDE SEQUENCE [LARGE SCALE GENOMIC DNA]</scope>
    <source>
        <strain evidence="4 5">CBS 789</strain>
    </source>
</reference>
<dbReference type="GeneID" id="26842706"/>
<organism evidence="4 5">
    <name type="scientific">Debaryomyces fabryi</name>
    <dbReference type="NCBI Taxonomy" id="58627"/>
    <lineage>
        <taxon>Eukaryota</taxon>
        <taxon>Fungi</taxon>
        <taxon>Dikarya</taxon>
        <taxon>Ascomycota</taxon>
        <taxon>Saccharomycotina</taxon>
        <taxon>Pichiomycetes</taxon>
        <taxon>Debaryomycetaceae</taxon>
        <taxon>Debaryomyces</taxon>
    </lineage>
</organism>
<evidence type="ECO:0000259" key="3">
    <source>
        <dbReference type="Pfam" id="PF12051"/>
    </source>
</evidence>
<feature type="transmembrane region" description="Helical" evidence="2">
    <location>
        <begin position="116"/>
        <end position="135"/>
    </location>
</feature>
<protein>
    <recommendedName>
        <fullName evidence="3">DUF3533 domain-containing protein</fullName>
    </recommendedName>
</protein>
<feature type="compositionally biased region" description="Polar residues" evidence="1">
    <location>
        <begin position="1"/>
        <end position="11"/>
    </location>
</feature>
<evidence type="ECO:0000256" key="1">
    <source>
        <dbReference type="SAM" id="MobiDB-lite"/>
    </source>
</evidence>
<dbReference type="AlphaFoldDB" id="A0A0V1PQU8"/>
<accession>A0A0V1PQU8</accession>
<feature type="transmembrane region" description="Helical" evidence="2">
    <location>
        <begin position="335"/>
        <end position="352"/>
    </location>
</feature>
<dbReference type="InterPro" id="IPR022703">
    <property type="entry name" value="DUF3533"/>
</dbReference>
<feature type="domain" description="DUF3533" evidence="3">
    <location>
        <begin position="119"/>
        <end position="508"/>
    </location>
</feature>
<dbReference type="OrthoDB" id="2140105at2759"/>
<dbReference type="Pfam" id="PF12051">
    <property type="entry name" value="DUF3533"/>
    <property type="match status" value="1"/>
</dbReference>
<feature type="transmembrane region" description="Helical" evidence="2">
    <location>
        <begin position="373"/>
        <end position="396"/>
    </location>
</feature>
<feature type="transmembrane region" description="Helical" evidence="2">
    <location>
        <begin position="408"/>
        <end position="428"/>
    </location>
</feature>